<comment type="caution">
    <text evidence="3">The sequence shown here is derived from an EMBL/GenBank/DDBJ whole genome shotgun (WGS) entry which is preliminary data.</text>
</comment>
<dbReference type="RefSeq" id="WP_378976410.1">
    <property type="nucleotide sequence ID" value="NZ_JBHTBJ010000047.1"/>
</dbReference>
<keyword evidence="2" id="KW-0472">Membrane</keyword>
<feature type="region of interest" description="Disordered" evidence="1">
    <location>
        <begin position="77"/>
        <end position="121"/>
    </location>
</feature>
<proteinExistence type="predicted"/>
<keyword evidence="2" id="KW-1133">Transmembrane helix</keyword>
<name>A0ABW2I2X6_9ACTN</name>
<organism evidence="3 4">
    <name type="scientific">Paractinoplanes rhizophilus</name>
    <dbReference type="NCBI Taxonomy" id="1416877"/>
    <lineage>
        <taxon>Bacteria</taxon>
        <taxon>Bacillati</taxon>
        <taxon>Actinomycetota</taxon>
        <taxon>Actinomycetes</taxon>
        <taxon>Micromonosporales</taxon>
        <taxon>Micromonosporaceae</taxon>
        <taxon>Paractinoplanes</taxon>
    </lineage>
</organism>
<evidence type="ECO:0000256" key="1">
    <source>
        <dbReference type="SAM" id="MobiDB-lite"/>
    </source>
</evidence>
<evidence type="ECO:0000256" key="2">
    <source>
        <dbReference type="SAM" id="Phobius"/>
    </source>
</evidence>
<feature type="transmembrane region" description="Helical" evidence="2">
    <location>
        <begin position="40"/>
        <end position="62"/>
    </location>
</feature>
<evidence type="ECO:0000313" key="3">
    <source>
        <dbReference type="EMBL" id="MFC7279257.1"/>
    </source>
</evidence>
<keyword evidence="4" id="KW-1185">Reference proteome</keyword>
<dbReference type="Proteomes" id="UP001596548">
    <property type="component" value="Unassembled WGS sequence"/>
</dbReference>
<reference evidence="4" key="1">
    <citation type="journal article" date="2019" name="Int. J. Syst. Evol. Microbiol.">
        <title>The Global Catalogue of Microorganisms (GCM) 10K type strain sequencing project: providing services to taxonomists for standard genome sequencing and annotation.</title>
        <authorList>
            <consortium name="The Broad Institute Genomics Platform"/>
            <consortium name="The Broad Institute Genome Sequencing Center for Infectious Disease"/>
            <person name="Wu L."/>
            <person name="Ma J."/>
        </authorList>
    </citation>
    <scope>NUCLEOTIDE SEQUENCE [LARGE SCALE GENOMIC DNA]</scope>
    <source>
        <strain evidence="4">XZYJT-10</strain>
    </source>
</reference>
<evidence type="ECO:0000313" key="4">
    <source>
        <dbReference type="Proteomes" id="UP001596548"/>
    </source>
</evidence>
<accession>A0ABW2I2X6</accession>
<dbReference type="EMBL" id="JBHTBJ010000047">
    <property type="protein sequence ID" value="MFC7279257.1"/>
    <property type="molecule type" value="Genomic_DNA"/>
</dbReference>
<keyword evidence="2" id="KW-0812">Transmembrane</keyword>
<protein>
    <submittedName>
        <fullName evidence="3">Uncharacterized protein</fullName>
    </submittedName>
</protein>
<sequence length="251" mass="26242">MRLGEIIEATADRYGELGMGQDHGIYVSARQRRRRRRKTGVAVAAVGLLLGAIAYGGTTWYLGRRATVALEPAPSVAPATRATPVPAPAEPHIDLASGPPPGTLSAERRSWLPSPVPSPSALTDDELAASQVSRLLEPHPSGVAAADIGATVRNEVGPDGAQLRVVSARFDLTPRWKLLAVADAGQPVGAARCTQTFRTDGSAAPVTRPGLLLCWRTSPFKSIVVVATRAAGRPQPAVGGAVISREWANMG</sequence>
<gene>
    <name evidence="3" type="ORF">ACFQS1_35295</name>
</gene>